<keyword evidence="1" id="KW-1133">Transmembrane helix</keyword>
<evidence type="ECO:0000313" key="2">
    <source>
        <dbReference type="EMBL" id="SDW72848.1"/>
    </source>
</evidence>
<keyword evidence="3" id="KW-1185">Reference proteome</keyword>
<sequence length="78" mass="9319">MALITLVIPNLNIMNQKTKSLIYFSCFVLASFFYYIMEQQDEFQEQFQSKTYVEADFQDADDLEEPLEDFNNLEEDQK</sequence>
<protein>
    <recommendedName>
        <fullName evidence="4">Transmembrane protein</fullName>
    </recommendedName>
</protein>
<keyword evidence="1" id="KW-0472">Membrane</keyword>
<evidence type="ECO:0008006" key="4">
    <source>
        <dbReference type="Google" id="ProtNLM"/>
    </source>
</evidence>
<evidence type="ECO:0000313" key="3">
    <source>
        <dbReference type="Proteomes" id="UP000199592"/>
    </source>
</evidence>
<reference evidence="3" key="1">
    <citation type="submission" date="2016-10" db="EMBL/GenBank/DDBJ databases">
        <authorList>
            <person name="Varghese N."/>
            <person name="Submissions S."/>
        </authorList>
    </citation>
    <scope>NUCLEOTIDE SEQUENCE [LARGE SCALE GENOMIC DNA]</scope>
    <source>
        <strain evidence="3">DSM 25030</strain>
    </source>
</reference>
<accession>A0A1H2VWV0</accession>
<organism evidence="2 3">
    <name type="scientific">Flagellimonas zhangzhouensis</name>
    <dbReference type="NCBI Taxonomy" id="1073328"/>
    <lineage>
        <taxon>Bacteria</taxon>
        <taxon>Pseudomonadati</taxon>
        <taxon>Bacteroidota</taxon>
        <taxon>Flavobacteriia</taxon>
        <taxon>Flavobacteriales</taxon>
        <taxon>Flavobacteriaceae</taxon>
        <taxon>Flagellimonas</taxon>
    </lineage>
</organism>
<dbReference type="STRING" id="1073328.SAMN05216294_0031"/>
<dbReference type="AlphaFoldDB" id="A0A1H2VWV0"/>
<keyword evidence="1" id="KW-0812">Transmembrane</keyword>
<feature type="transmembrane region" description="Helical" evidence="1">
    <location>
        <begin position="20"/>
        <end position="37"/>
    </location>
</feature>
<evidence type="ECO:0000256" key="1">
    <source>
        <dbReference type="SAM" id="Phobius"/>
    </source>
</evidence>
<name>A0A1H2VWV0_9FLAO</name>
<dbReference type="Proteomes" id="UP000199592">
    <property type="component" value="Unassembled WGS sequence"/>
</dbReference>
<dbReference type="EMBL" id="FNMY01000002">
    <property type="protein sequence ID" value="SDW72848.1"/>
    <property type="molecule type" value="Genomic_DNA"/>
</dbReference>
<gene>
    <name evidence="2" type="ORF">SAMN04487892_2261</name>
</gene>
<proteinExistence type="predicted"/>